<dbReference type="Proteomes" id="UP000430466">
    <property type="component" value="Unassembled WGS sequence"/>
</dbReference>
<keyword evidence="5" id="KW-0663">Pyridoxal phosphate</keyword>
<dbReference type="InterPro" id="IPR015422">
    <property type="entry name" value="PyrdxlP-dep_Trfase_small"/>
</dbReference>
<dbReference type="InterPro" id="IPR015421">
    <property type="entry name" value="PyrdxlP-dep_Trfase_major"/>
</dbReference>
<dbReference type="Pfam" id="PF00266">
    <property type="entry name" value="Aminotran_5"/>
    <property type="match status" value="1"/>
</dbReference>
<dbReference type="InterPro" id="IPR000192">
    <property type="entry name" value="Aminotrans_V_dom"/>
</dbReference>
<comment type="caution">
    <text evidence="8">The sequence shown here is derived from an EMBL/GenBank/DDBJ whole genome shotgun (WGS) entry which is preliminary data.</text>
</comment>
<evidence type="ECO:0000256" key="2">
    <source>
        <dbReference type="ARBA" id="ARBA00010447"/>
    </source>
</evidence>
<organism evidence="8 9">
    <name type="scientific">Lactobacillus helveticus</name>
    <name type="common">Lactobacillus suntoryeus</name>
    <dbReference type="NCBI Taxonomy" id="1587"/>
    <lineage>
        <taxon>Bacteria</taxon>
        <taxon>Bacillati</taxon>
        <taxon>Bacillota</taxon>
        <taxon>Bacilli</taxon>
        <taxon>Lactobacillales</taxon>
        <taxon>Lactobacillaceae</taxon>
        <taxon>Lactobacillus</taxon>
    </lineage>
</organism>
<protein>
    <recommendedName>
        <fullName evidence="3">cysteine desulfurase</fullName>
        <ecNumber evidence="3">2.8.1.7</ecNumber>
    </recommendedName>
</protein>
<dbReference type="PIRSF" id="PIRSF005572">
    <property type="entry name" value="NifS"/>
    <property type="match status" value="1"/>
</dbReference>
<name>A0A6A7K2F9_LACHE</name>
<comment type="cofactor">
    <cofactor evidence="1">
        <name>pyridoxal 5'-phosphate</name>
        <dbReference type="ChEBI" id="CHEBI:597326"/>
    </cofactor>
</comment>
<evidence type="ECO:0000256" key="1">
    <source>
        <dbReference type="ARBA" id="ARBA00001933"/>
    </source>
</evidence>
<dbReference type="GO" id="GO:0030170">
    <property type="term" value="F:pyridoxal phosphate binding"/>
    <property type="evidence" value="ECO:0007669"/>
    <property type="project" value="InterPro"/>
</dbReference>
<dbReference type="EMBL" id="WHOE01000086">
    <property type="protein sequence ID" value="MPW14695.1"/>
    <property type="molecule type" value="Genomic_DNA"/>
</dbReference>
<dbReference type="CDD" id="cd06453">
    <property type="entry name" value="SufS_like"/>
    <property type="match status" value="1"/>
</dbReference>
<dbReference type="SUPFAM" id="SSF53383">
    <property type="entry name" value="PLP-dependent transferases"/>
    <property type="match status" value="1"/>
</dbReference>
<evidence type="ECO:0000256" key="4">
    <source>
        <dbReference type="ARBA" id="ARBA00022679"/>
    </source>
</evidence>
<evidence type="ECO:0000256" key="3">
    <source>
        <dbReference type="ARBA" id="ARBA00012239"/>
    </source>
</evidence>
<evidence type="ECO:0000256" key="5">
    <source>
        <dbReference type="ARBA" id="ARBA00022898"/>
    </source>
</evidence>
<dbReference type="RefSeq" id="WP_152724156.1">
    <property type="nucleotide sequence ID" value="NZ_WHOE01000086.1"/>
</dbReference>
<evidence type="ECO:0000256" key="6">
    <source>
        <dbReference type="ARBA" id="ARBA00050776"/>
    </source>
</evidence>
<proteinExistence type="inferred from homology"/>
<sequence length="412" mass="45376">MDKLNVKKIKTDFPILKQKVNGEQLVYLDNAATSQMTVSVEEKIKNFTEINRANVHRGVHTLGLRATNLYEESRQKVANFIGASSAKEVIFTSGCTDSLNLVAASFGEQNIQAGDEIVVSIMEHHSNLLPWQQLAKKKKARLKFIEISKDGRLDLNDLKNKISSKTKLVALTHVSNVLGTINPIKEVIALAHEKDAVVLVDGAQAVGHFPVNVTNLGADFYAFSGHKMFAPTGIGILYGKKELLDKMPPYRFGGEMIANVTREGATWAETPQKFEAGTPNIAGAIGLAAAIDYLNSIDLKLIQKHETELTAYALEKLSNISDLTIYGPKESYERTGVISFNLKNIHPHDLATALDLNGIEVRAGHHCAQPLMESLQTESTVRASLSIYNSKDDIDKLVSSLQEAKEFFSEFR</sequence>
<dbReference type="Gene3D" id="3.90.1150.10">
    <property type="entry name" value="Aspartate Aminotransferase, domain 1"/>
    <property type="match status" value="1"/>
</dbReference>
<dbReference type="AlphaFoldDB" id="A0A6A7K2F9"/>
<feature type="domain" description="Aminotransferase class V" evidence="7">
    <location>
        <begin position="26"/>
        <end position="397"/>
    </location>
</feature>
<dbReference type="InterPro" id="IPR016454">
    <property type="entry name" value="Cysteine_dSase"/>
</dbReference>
<comment type="catalytic activity">
    <reaction evidence="6">
        <text>(sulfur carrier)-H + L-cysteine = (sulfur carrier)-SH + L-alanine</text>
        <dbReference type="Rhea" id="RHEA:43892"/>
        <dbReference type="Rhea" id="RHEA-COMP:14737"/>
        <dbReference type="Rhea" id="RHEA-COMP:14739"/>
        <dbReference type="ChEBI" id="CHEBI:29917"/>
        <dbReference type="ChEBI" id="CHEBI:35235"/>
        <dbReference type="ChEBI" id="CHEBI:57972"/>
        <dbReference type="ChEBI" id="CHEBI:64428"/>
        <dbReference type="EC" id="2.8.1.7"/>
    </reaction>
</comment>
<reference evidence="8 9" key="1">
    <citation type="submission" date="2019-10" db="EMBL/GenBank/DDBJ databases">
        <title>Draft genome sequences of Lactobacillus strains.</title>
        <authorList>
            <person name="Cho G.-S."/>
            <person name="Fagbemigun O."/>
            <person name="Brinks E."/>
            <person name="Franz C.M.A.P."/>
        </authorList>
    </citation>
    <scope>NUCLEOTIDE SEQUENCE [LARGE SCALE GENOMIC DNA]</scope>
    <source>
        <strain evidence="8 9">313</strain>
    </source>
</reference>
<dbReference type="Gene3D" id="3.40.640.10">
    <property type="entry name" value="Type I PLP-dependent aspartate aminotransferase-like (Major domain)"/>
    <property type="match status" value="1"/>
</dbReference>
<gene>
    <name evidence="8" type="primary">sufS</name>
    <name evidence="8" type="ORF">GDZ32_07250</name>
</gene>
<dbReference type="InterPro" id="IPR010970">
    <property type="entry name" value="Cys_dSase_SufS"/>
</dbReference>
<evidence type="ECO:0000313" key="9">
    <source>
        <dbReference type="Proteomes" id="UP000430466"/>
    </source>
</evidence>
<dbReference type="PANTHER" id="PTHR43586:SF8">
    <property type="entry name" value="CYSTEINE DESULFURASE 1, CHLOROPLASTIC"/>
    <property type="match status" value="1"/>
</dbReference>
<dbReference type="InterPro" id="IPR015424">
    <property type="entry name" value="PyrdxlP-dep_Trfase"/>
</dbReference>
<dbReference type="NCBIfam" id="TIGR01979">
    <property type="entry name" value="sufS"/>
    <property type="match status" value="1"/>
</dbReference>
<dbReference type="EC" id="2.8.1.7" evidence="3"/>
<accession>A0A6A7K2F9</accession>
<keyword evidence="4" id="KW-0808">Transferase</keyword>
<evidence type="ECO:0000259" key="7">
    <source>
        <dbReference type="Pfam" id="PF00266"/>
    </source>
</evidence>
<dbReference type="GO" id="GO:0006534">
    <property type="term" value="P:cysteine metabolic process"/>
    <property type="evidence" value="ECO:0007669"/>
    <property type="project" value="InterPro"/>
</dbReference>
<evidence type="ECO:0000313" key="8">
    <source>
        <dbReference type="EMBL" id="MPW14695.1"/>
    </source>
</evidence>
<dbReference type="GO" id="GO:0031071">
    <property type="term" value="F:cysteine desulfurase activity"/>
    <property type="evidence" value="ECO:0007669"/>
    <property type="project" value="UniProtKB-EC"/>
</dbReference>
<dbReference type="PANTHER" id="PTHR43586">
    <property type="entry name" value="CYSTEINE DESULFURASE"/>
    <property type="match status" value="1"/>
</dbReference>
<comment type="similarity">
    <text evidence="2">Belongs to the class-V pyridoxal-phosphate-dependent aminotransferase family. Csd subfamily.</text>
</comment>